<dbReference type="SUPFAM" id="SSF47473">
    <property type="entry name" value="EF-hand"/>
    <property type="match status" value="1"/>
</dbReference>
<protein>
    <recommendedName>
        <fullName evidence="6">Calmodulin</fullName>
    </recommendedName>
</protein>
<dbReference type="PROSITE" id="PS50222">
    <property type="entry name" value="EF_HAND_2"/>
    <property type="match status" value="1"/>
</dbReference>
<evidence type="ECO:0000313" key="4">
    <source>
        <dbReference type="EMBL" id="KAJ0389247.1"/>
    </source>
</evidence>
<feature type="domain" description="Cyclic nucleotide-binding" evidence="2">
    <location>
        <begin position="74"/>
        <end position="176"/>
    </location>
</feature>
<evidence type="ECO:0000256" key="1">
    <source>
        <dbReference type="SAM" id="MobiDB-lite"/>
    </source>
</evidence>
<proteinExistence type="predicted"/>
<dbReference type="Gene3D" id="1.10.238.10">
    <property type="entry name" value="EF-hand"/>
    <property type="match status" value="1"/>
</dbReference>
<dbReference type="AlphaFoldDB" id="A0AAD5L7L4"/>
<dbReference type="InterPro" id="IPR018490">
    <property type="entry name" value="cNMP-bd_dom_sf"/>
</dbReference>
<accession>A0AAD5L7L4</accession>
<comment type="caution">
    <text evidence="4">The sequence shown here is derived from an EMBL/GenBank/DDBJ whole genome shotgun (WGS) entry which is preliminary data.</text>
</comment>
<evidence type="ECO:0000259" key="2">
    <source>
        <dbReference type="PROSITE" id="PS50042"/>
    </source>
</evidence>
<sequence length="176" mass="18937">MSEKADALLSTLDVFDRDRKGFITRHDLARVSKKLGKALSDSELNEMLVGATGDPEKKPSTITAIGYEDVKLAISSLRSASYNPGEVIIREGHTGNHVYLLLDGEVEVSCKNPIKPNGSTPESPAPEHPPSEATTSSSEAEARSDAVPTQTQAPVESEDVALKRLQKGSFFGEMEL</sequence>
<dbReference type="InterPro" id="IPR000595">
    <property type="entry name" value="cNMP-bd_dom"/>
</dbReference>
<dbReference type="EMBL" id="JAKCXM010004362">
    <property type="protein sequence ID" value="KAJ0389247.1"/>
    <property type="molecule type" value="Genomic_DNA"/>
</dbReference>
<keyword evidence="5" id="KW-1185">Reference proteome</keyword>
<reference evidence="4" key="1">
    <citation type="submission" date="2021-12" db="EMBL/GenBank/DDBJ databases">
        <title>Prjna785345.</title>
        <authorList>
            <person name="Rujirawat T."/>
            <person name="Krajaejun T."/>
        </authorList>
    </citation>
    <scope>NUCLEOTIDE SEQUENCE</scope>
    <source>
        <strain evidence="4">Pi057C3</strain>
    </source>
</reference>
<dbReference type="SUPFAM" id="SSF51206">
    <property type="entry name" value="cAMP-binding domain-like"/>
    <property type="match status" value="1"/>
</dbReference>
<dbReference type="InterPro" id="IPR014710">
    <property type="entry name" value="RmlC-like_jellyroll"/>
</dbReference>
<evidence type="ECO:0000259" key="3">
    <source>
        <dbReference type="PROSITE" id="PS50222"/>
    </source>
</evidence>
<dbReference type="CDD" id="cd00038">
    <property type="entry name" value="CAP_ED"/>
    <property type="match status" value="1"/>
</dbReference>
<evidence type="ECO:0000313" key="5">
    <source>
        <dbReference type="Proteomes" id="UP001209570"/>
    </source>
</evidence>
<dbReference type="GO" id="GO:0005509">
    <property type="term" value="F:calcium ion binding"/>
    <property type="evidence" value="ECO:0007669"/>
    <property type="project" value="InterPro"/>
</dbReference>
<gene>
    <name evidence="4" type="ORF">P43SY_010632</name>
</gene>
<dbReference type="InterPro" id="IPR002048">
    <property type="entry name" value="EF_hand_dom"/>
</dbReference>
<feature type="domain" description="EF-hand" evidence="3">
    <location>
        <begin position="3"/>
        <end position="38"/>
    </location>
</feature>
<evidence type="ECO:0008006" key="6">
    <source>
        <dbReference type="Google" id="ProtNLM"/>
    </source>
</evidence>
<dbReference type="PROSITE" id="PS50042">
    <property type="entry name" value="CNMP_BINDING_3"/>
    <property type="match status" value="1"/>
</dbReference>
<dbReference type="InterPro" id="IPR011992">
    <property type="entry name" value="EF-hand-dom_pair"/>
</dbReference>
<name>A0AAD5L7L4_PYTIN</name>
<dbReference type="Proteomes" id="UP001209570">
    <property type="component" value="Unassembled WGS sequence"/>
</dbReference>
<organism evidence="4 5">
    <name type="scientific">Pythium insidiosum</name>
    <name type="common">Pythiosis disease agent</name>
    <dbReference type="NCBI Taxonomy" id="114742"/>
    <lineage>
        <taxon>Eukaryota</taxon>
        <taxon>Sar</taxon>
        <taxon>Stramenopiles</taxon>
        <taxon>Oomycota</taxon>
        <taxon>Peronosporomycetes</taxon>
        <taxon>Pythiales</taxon>
        <taxon>Pythiaceae</taxon>
        <taxon>Pythium</taxon>
    </lineage>
</organism>
<dbReference type="Gene3D" id="2.60.120.10">
    <property type="entry name" value="Jelly Rolls"/>
    <property type="match status" value="1"/>
</dbReference>
<feature type="region of interest" description="Disordered" evidence="1">
    <location>
        <begin position="111"/>
        <end position="160"/>
    </location>
</feature>